<dbReference type="SUPFAM" id="SSF81383">
    <property type="entry name" value="F-box domain"/>
    <property type="match status" value="1"/>
</dbReference>
<gene>
    <name evidence="2" type="ORF">CCHR01_07056</name>
</gene>
<dbReference type="Pfam" id="PF12937">
    <property type="entry name" value="F-box-like"/>
    <property type="match status" value="1"/>
</dbReference>
<comment type="caution">
    <text evidence="2">The sequence shown here is derived from an EMBL/GenBank/DDBJ whole genome shotgun (WGS) entry which is preliminary data.</text>
</comment>
<evidence type="ECO:0000313" key="3">
    <source>
        <dbReference type="Proteomes" id="UP001243330"/>
    </source>
</evidence>
<reference evidence="2" key="1">
    <citation type="submission" date="2023-01" db="EMBL/GenBank/DDBJ databases">
        <title>Colletotrichum chrysophilum M932 genome sequence.</title>
        <authorList>
            <person name="Baroncelli R."/>
        </authorList>
    </citation>
    <scope>NUCLEOTIDE SEQUENCE</scope>
    <source>
        <strain evidence="2">M932</strain>
    </source>
</reference>
<keyword evidence="3" id="KW-1185">Reference proteome</keyword>
<dbReference type="CDD" id="cd09917">
    <property type="entry name" value="F-box_SF"/>
    <property type="match status" value="1"/>
</dbReference>
<protein>
    <recommendedName>
        <fullName evidence="1">F-box domain-containing protein</fullName>
    </recommendedName>
</protein>
<proteinExistence type="predicted"/>
<evidence type="ECO:0000313" key="2">
    <source>
        <dbReference type="EMBL" id="KAK1850347.1"/>
    </source>
</evidence>
<dbReference type="PROSITE" id="PS50181">
    <property type="entry name" value="FBOX"/>
    <property type="match status" value="1"/>
</dbReference>
<dbReference type="InterPro" id="IPR036047">
    <property type="entry name" value="F-box-like_dom_sf"/>
</dbReference>
<dbReference type="Gene3D" id="1.20.1280.50">
    <property type="match status" value="1"/>
</dbReference>
<sequence length="207" mass="24402">MQVPPIEKPIVGKGMLSAPKLSSWEAAFDGNRRRSRILQLPDEILFEIMQMVELDDLYMLRQVSCTFLRIYNDQTFQRLHRKVKSRIFWQWQWQGNEDGFELDPKTVTRARRNVFCDPCFKVKESEEYRSRLKKCKITFTVHSATLRTGSLSFPRRSVLTPKRCDNVFWPRDSFGSVRTVKCHSDLPGNLLFLAIGRRDWLQMIVTP</sequence>
<accession>A0AAD9AMJ1</accession>
<name>A0AAD9AMJ1_9PEZI</name>
<dbReference type="Proteomes" id="UP001243330">
    <property type="component" value="Unassembled WGS sequence"/>
</dbReference>
<dbReference type="AlphaFoldDB" id="A0AAD9AMJ1"/>
<feature type="domain" description="F-box" evidence="1">
    <location>
        <begin position="34"/>
        <end position="79"/>
    </location>
</feature>
<evidence type="ECO:0000259" key="1">
    <source>
        <dbReference type="PROSITE" id="PS50181"/>
    </source>
</evidence>
<organism evidence="2 3">
    <name type="scientific">Colletotrichum chrysophilum</name>
    <dbReference type="NCBI Taxonomy" id="1836956"/>
    <lineage>
        <taxon>Eukaryota</taxon>
        <taxon>Fungi</taxon>
        <taxon>Dikarya</taxon>
        <taxon>Ascomycota</taxon>
        <taxon>Pezizomycotina</taxon>
        <taxon>Sordariomycetes</taxon>
        <taxon>Hypocreomycetidae</taxon>
        <taxon>Glomerellales</taxon>
        <taxon>Glomerellaceae</taxon>
        <taxon>Colletotrichum</taxon>
        <taxon>Colletotrichum gloeosporioides species complex</taxon>
    </lineage>
</organism>
<dbReference type="EMBL" id="JAQOWY010000122">
    <property type="protein sequence ID" value="KAK1850347.1"/>
    <property type="molecule type" value="Genomic_DNA"/>
</dbReference>
<dbReference type="InterPro" id="IPR001810">
    <property type="entry name" value="F-box_dom"/>
</dbReference>